<dbReference type="PANTHER" id="PTHR42792:SF2">
    <property type="entry name" value="FLAGELLIN"/>
    <property type="match status" value="1"/>
</dbReference>
<dbReference type="EMBL" id="JN177319">
    <property type="protein sequence ID" value="AFK73943.1"/>
    <property type="molecule type" value="Genomic_DNA"/>
</dbReference>
<dbReference type="SUPFAM" id="SSF64518">
    <property type="entry name" value="Phase 1 flagellin"/>
    <property type="match status" value="1"/>
</dbReference>
<comment type="similarity">
    <text evidence="3">Belongs to the bacterial flagellin family.</text>
</comment>
<dbReference type="InterPro" id="IPR001492">
    <property type="entry name" value="Flagellin"/>
</dbReference>
<name>I3V6X3_MAGMO</name>
<dbReference type="GO" id="GO:0005198">
    <property type="term" value="F:structural molecule activity"/>
    <property type="evidence" value="ECO:0007669"/>
    <property type="project" value="UniProtKB-UniRule"/>
</dbReference>
<gene>
    <name evidence="7" type="primary">fliC11</name>
    <name evidence="8" type="synonym">fliC</name>
    <name evidence="8" type="ORF">MAGMO_3571</name>
</gene>
<dbReference type="GO" id="GO:0009288">
    <property type="term" value="C:bacterial-type flagellum"/>
    <property type="evidence" value="ECO:0007669"/>
    <property type="project" value="UniProtKB-SubCell"/>
</dbReference>
<evidence type="ECO:0000256" key="1">
    <source>
        <dbReference type="ARBA" id="ARBA00004365"/>
    </source>
</evidence>
<dbReference type="EMBL" id="LO017727">
    <property type="protein sequence ID" value="CRH07707.1"/>
    <property type="molecule type" value="Genomic_DNA"/>
</dbReference>
<sequence>MSLTIDGNIASLEAKRAASRALRESEKGSLERLTAGPLPEESEGAETMLLDGLLQRYSSADLRGMNQAIRNANAHISLIQVAEEALLETESALRRMQDVASQSMDGELADGERESLNREVIHLVHEINRIAEQPEQHRLQSKRDGVSVQQLPVPVEGLEAIPLPQPKHDALTLGLQEEAGWEDPQQVLDAMDRIHGAMEHVAEMRKELDLAHSRFELVIERLTEMSQRALAERSAIQSAEEADRMAQLAREAIAGHADQAVAAQANQHPMLVSLLLV</sequence>
<feature type="compositionally biased region" description="Basic and acidic residues" evidence="5">
    <location>
        <begin position="21"/>
        <end position="30"/>
    </location>
</feature>
<evidence type="ECO:0000256" key="5">
    <source>
        <dbReference type="SAM" id="MobiDB-lite"/>
    </source>
</evidence>
<dbReference type="InterPro" id="IPR001029">
    <property type="entry name" value="Flagellin_N"/>
</dbReference>
<keyword evidence="7" id="KW-0282">Flagellum</keyword>
<feature type="region of interest" description="Disordered" evidence="5">
    <location>
        <begin position="21"/>
        <end position="42"/>
    </location>
</feature>
<reference evidence="8" key="3">
    <citation type="submission" date="2015-04" db="EMBL/GenBank/DDBJ databases">
        <authorList>
            <person name="Syromyatnikov M.Y."/>
            <person name="Popov V.N."/>
        </authorList>
    </citation>
    <scope>NUCLEOTIDE SEQUENCE</scope>
    <source>
        <strain evidence="8">MO-1</strain>
    </source>
</reference>
<reference evidence="7" key="1">
    <citation type="submission" date="2011-06" db="EMBL/GenBank/DDBJ databases">
        <authorList>
            <person name="Zhang W.-J."/>
            <person name="Santini C.-L."/>
            <person name="Mangenot S."/>
            <person name="Calteau A."/>
            <person name="Lajus A."/>
            <person name="Barbe V."/>
            <person name="Medigue C."/>
            <person name="Wu L.-F."/>
        </authorList>
    </citation>
    <scope>NUCLEOTIDE SEQUENCE</scope>
    <source>
        <strain evidence="7">MO-1</strain>
    </source>
</reference>
<dbReference type="GO" id="GO:0005576">
    <property type="term" value="C:extracellular region"/>
    <property type="evidence" value="ECO:0007669"/>
    <property type="project" value="UniProtKB-SubCell"/>
</dbReference>
<evidence type="ECO:0000313" key="7">
    <source>
        <dbReference type="EMBL" id="AFK73943.1"/>
    </source>
</evidence>
<evidence type="ECO:0000256" key="4">
    <source>
        <dbReference type="ARBA" id="ARBA00023143"/>
    </source>
</evidence>
<proteinExistence type="inferred from homology"/>
<evidence type="ECO:0000259" key="6">
    <source>
        <dbReference type="Pfam" id="PF00669"/>
    </source>
</evidence>
<reference evidence="7" key="2">
    <citation type="journal article" date="2012" name="J. Mol. Biol.">
        <title>Complex spatial organization and flagellin composition of flagellar propeller from marine magnetotactic ovoid strain MO-1.</title>
        <authorList>
            <person name="Zhang W.J."/>
            <person name="Santini C.L."/>
            <person name="Bernadac A."/>
            <person name="Ruan J."/>
            <person name="Zhang S.D."/>
            <person name="Kato T."/>
            <person name="Li Y."/>
            <person name="Namba K."/>
            <person name="Wu L.F."/>
        </authorList>
    </citation>
    <scope>NUCLEOTIDE SEQUENCE</scope>
    <source>
        <strain evidence="7">MO-1</strain>
    </source>
</reference>
<protein>
    <submittedName>
        <fullName evidence="7 8">Flagellin</fullName>
    </submittedName>
</protein>
<keyword evidence="7" id="KW-0969">Cilium</keyword>
<accession>I3V6X3</accession>
<keyword evidence="7" id="KW-0966">Cell projection</keyword>
<evidence type="ECO:0000256" key="2">
    <source>
        <dbReference type="ARBA" id="ARBA00004613"/>
    </source>
</evidence>
<keyword evidence="4" id="KW-0975">Bacterial flagellum</keyword>
<comment type="subcellular location">
    <subcellularLocation>
        <location evidence="1">Bacterial flagellum</location>
    </subcellularLocation>
    <subcellularLocation>
        <location evidence="2">Secreted</location>
    </subcellularLocation>
</comment>
<feature type="domain" description="Flagellin N-terminal" evidence="6">
    <location>
        <begin position="59"/>
        <end position="133"/>
    </location>
</feature>
<dbReference type="Gene3D" id="1.20.1330.10">
    <property type="entry name" value="f41 fragment of flagellin, N-terminal domain"/>
    <property type="match status" value="2"/>
</dbReference>
<evidence type="ECO:0000256" key="3">
    <source>
        <dbReference type="ARBA" id="ARBA00005709"/>
    </source>
</evidence>
<organism evidence="7">
    <name type="scientific">Magnetococcus massalia (strain MO-1)</name>
    <dbReference type="NCBI Taxonomy" id="451514"/>
    <lineage>
        <taxon>Bacteria</taxon>
        <taxon>Pseudomonadati</taxon>
        <taxon>Pseudomonadota</taxon>
        <taxon>Magnetococcia</taxon>
        <taxon>Magnetococcales</taxon>
        <taxon>Magnetococcaceae</taxon>
        <taxon>Magnetococcus</taxon>
    </lineage>
</organism>
<dbReference type="PANTHER" id="PTHR42792">
    <property type="entry name" value="FLAGELLIN"/>
    <property type="match status" value="1"/>
</dbReference>
<evidence type="ECO:0000313" key="8">
    <source>
        <dbReference type="EMBL" id="CRH07707.1"/>
    </source>
</evidence>
<dbReference type="Pfam" id="PF00669">
    <property type="entry name" value="Flagellin_N"/>
    <property type="match status" value="1"/>
</dbReference>
<dbReference type="AlphaFoldDB" id="I3V6X3"/>